<evidence type="ECO:0000313" key="2">
    <source>
        <dbReference type="EMBL" id="AKB49263.1"/>
    </source>
</evidence>
<reference evidence="2 3" key="1">
    <citation type="submission" date="2014-07" db="EMBL/GenBank/DDBJ databases">
        <title>Methanogenic archaea and the global carbon cycle.</title>
        <authorList>
            <person name="Henriksen J.R."/>
            <person name="Luke J."/>
            <person name="Reinhart S."/>
            <person name="Benedict M.N."/>
            <person name="Youngblut N.D."/>
            <person name="Metcalf M.E."/>
            <person name="Whitaker R.J."/>
            <person name="Metcalf W.W."/>
        </authorList>
    </citation>
    <scope>NUCLEOTIDE SEQUENCE [LARGE SCALE GENOMIC DNA]</scope>
    <source>
        <strain evidence="2 3">Wiesmoor</strain>
        <plasmid evidence="3">Plasmid</plasmid>
    </source>
</reference>
<gene>
    <name evidence="2" type="ORF">MSBRW_0010</name>
</gene>
<geneLocation type="plasmid" evidence="2">
    <name>unnamed</name>
</geneLocation>
<organism evidence="2 3">
    <name type="scientific">Methanosarcina barkeri str. Wiesmoor</name>
    <dbReference type="NCBI Taxonomy" id="1434109"/>
    <lineage>
        <taxon>Archaea</taxon>
        <taxon>Methanobacteriati</taxon>
        <taxon>Methanobacteriota</taxon>
        <taxon>Stenosarchaea group</taxon>
        <taxon>Methanomicrobia</taxon>
        <taxon>Methanosarcinales</taxon>
        <taxon>Methanosarcinaceae</taxon>
        <taxon>Methanosarcina</taxon>
    </lineage>
</organism>
<dbReference type="HOGENOM" id="CLU_2327253_0_0_2"/>
<dbReference type="KEGG" id="mbw:MSBRW_0010"/>
<dbReference type="RefSeq" id="WP_011301998.1">
    <property type="nucleotide sequence ID" value="NZ_CP009525.1"/>
</dbReference>
<dbReference type="EMBL" id="CP009525">
    <property type="protein sequence ID" value="AKB49263.1"/>
    <property type="molecule type" value="Genomic_DNA"/>
</dbReference>
<feature type="region of interest" description="Disordered" evidence="1">
    <location>
        <begin position="1"/>
        <end position="23"/>
    </location>
</feature>
<name>A0A0E3QH98_METBA</name>
<protein>
    <submittedName>
        <fullName evidence="2">Uncharacterized protein</fullName>
    </submittedName>
</protein>
<dbReference type="PATRIC" id="fig|1434109.4.peg.4857"/>
<dbReference type="GeneID" id="24821392"/>
<proteinExistence type="predicted"/>
<keyword evidence="2" id="KW-0614">Plasmid</keyword>
<evidence type="ECO:0000313" key="3">
    <source>
        <dbReference type="Proteomes" id="UP000033038"/>
    </source>
</evidence>
<feature type="compositionally biased region" description="Basic and acidic residues" evidence="1">
    <location>
        <begin position="8"/>
        <end position="22"/>
    </location>
</feature>
<dbReference type="Proteomes" id="UP000033038">
    <property type="component" value="Plasmid unnamed"/>
</dbReference>
<sequence>MAGIGETSLKKSEKSETPEKTIGKFFSTKSNKQNQERYTIQKGLKISQKQNENLEKIKVALGTDLDSEALRWCFDQVWELRGKEIEEVARKKKEFSLS</sequence>
<evidence type="ECO:0000256" key="1">
    <source>
        <dbReference type="SAM" id="MobiDB-lite"/>
    </source>
</evidence>
<accession>A0A0E3QH98</accession>
<dbReference type="AlphaFoldDB" id="A0A0E3QH98"/>